<dbReference type="PROSITE" id="PS50011">
    <property type="entry name" value="PROTEIN_KINASE_DOM"/>
    <property type="match status" value="1"/>
</dbReference>
<keyword evidence="1" id="KW-0723">Serine/threonine-protein kinase</keyword>
<dbReference type="GO" id="GO:0005524">
    <property type="term" value="F:ATP binding"/>
    <property type="evidence" value="ECO:0007669"/>
    <property type="project" value="UniProtKB-KW"/>
</dbReference>
<keyword evidence="3" id="KW-0547">Nucleotide-binding</keyword>
<accession>A0A812TYE1</accession>
<dbReference type="OrthoDB" id="193931at2759"/>
<dbReference type="SMART" id="SM00220">
    <property type="entry name" value="S_TKc"/>
    <property type="match status" value="1"/>
</dbReference>
<dbReference type="PANTHER" id="PTHR24346">
    <property type="entry name" value="MAP/MICROTUBULE AFFINITY-REGULATING KINASE"/>
    <property type="match status" value="1"/>
</dbReference>
<name>A0A812TYE1_SYMPI</name>
<dbReference type="PANTHER" id="PTHR24346:SF82">
    <property type="entry name" value="KP78A-RELATED"/>
    <property type="match status" value="1"/>
</dbReference>
<feature type="domain" description="Protein kinase" evidence="6">
    <location>
        <begin position="1"/>
        <end position="138"/>
    </location>
</feature>
<evidence type="ECO:0000256" key="5">
    <source>
        <dbReference type="ARBA" id="ARBA00022840"/>
    </source>
</evidence>
<protein>
    <submittedName>
        <fullName evidence="7">RKIN1 protein</fullName>
    </submittedName>
</protein>
<keyword evidence="2" id="KW-0808">Transferase</keyword>
<dbReference type="SUPFAM" id="SSF56112">
    <property type="entry name" value="Protein kinase-like (PK-like)"/>
    <property type="match status" value="1"/>
</dbReference>
<gene>
    <name evidence="7" type="primary">RKIN1</name>
    <name evidence="7" type="ORF">SPIL2461_LOCUS14545</name>
</gene>
<dbReference type="InterPro" id="IPR011009">
    <property type="entry name" value="Kinase-like_dom_sf"/>
</dbReference>
<organism evidence="7 8">
    <name type="scientific">Symbiodinium pilosum</name>
    <name type="common">Dinoflagellate</name>
    <dbReference type="NCBI Taxonomy" id="2952"/>
    <lineage>
        <taxon>Eukaryota</taxon>
        <taxon>Sar</taxon>
        <taxon>Alveolata</taxon>
        <taxon>Dinophyceae</taxon>
        <taxon>Suessiales</taxon>
        <taxon>Symbiodiniaceae</taxon>
        <taxon>Symbiodinium</taxon>
    </lineage>
</organism>
<dbReference type="Proteomes" id="UP000649617">
    <property type="component" value="Unassembled WGS sequence"/>
</dbReference>
<dbReference type="Gene3D" id="1.10.510.10">
    <property type="entry name" value="Transferase(Phosphotransferase) domain 1"/>
    <property type="match status" value="1"/>
</dbReference>
<dbReference type="AlphaFoldDB" id="A0A812TYE1"/>
<dbReference type="EMBL" id="CAJNIZ010033780">
    <property type="protein sequence ID" value="CAE7547897.1"/>
    <property type="molecule type" value="Genomic_DNA"/>
</dbReference>
<evidence type="ECO:0000256" key="2">
    <source>
        <dbReference type="ARBA" id="ARBA00022679"/>
    </source>
</evidence>
<dbReference type="GO" id="GO:0035556">
    <property type="term" value="P:intracellular signal transduction"/>
    <property type="evidence" value="ECO:0007669"/>
    <property type="project" value="TreeGrafter"/>
</dbReference>
<dbReference type="InterPro" id="IPR000719">
    <property type="entry name" value="Prot_kinase_dom"/>
</dbReference>
<evidence type="ECO:0000256" key="4">
    <source>
        <dbReference type="ARBA" id="ARBA00022777"/>
    </source>
</evidence>
<evidence type="ECO:0000313" key="7">
    <source>
        <dbReference type="EMBL" id="CAE7547897.1"/>
    </source>
</evidence>
<evidence type="ECO:0000313" key="8">
    <source>
        <dbReference type="Proteomes" id="UP000649617"/>
    </source>
</evidence>
<reference evidence="7" key="1">
    <citation type="submission" date="2021-02" db="EMBL/GenBank/DDBJ databases">
        <authorList>
            <person name="Dougan E. K."/>
            <person name="Rhodes N."/>
            <person name="Thang M."/>
            <person name="Chan C."/>
        </authorList>
    </citation>
    <scope>NUCLEOTIDE SEQUENCE</scope>
</reference>
<proteinExistence type="predicted"/>
<evidence type="ECO:0000259" key="6">
    <source>
        <dbReference type="PROSITE" id="PS50011"/>
    </source>
</evidence>
<sequence length="180" mass="20103">MWHAAVAEDLKPENLLLDEHKRIKIVDFGLSNRFDDNQLLKTACGSHCYAPPEMLSRQSYVPQMCDLWSCGVTLFVMVCGSLPFEDTDGHTLSKKIVAGNYTPPAFITDTVKDLIAGLLTVDPAKRFTIADVRAHESYRQIPEASVRPRDLVSGQCGLEEDVLQELKCHGPDPTRFQKLS</sequence>
<dbReference type="GO" id="GO:0004674">
    <property type="term" value="F:protein serine/threonine kinase activity"/>
    <property type="evidence" value="ECO:0007669"/>
    <property type="project" value="UniProtKB-KW"/>
</dbReference>
<keyword evidence="8" id="KW-1185">Reference proteome</keyword>
<comment type="caution">
    <text evidence="7">The sequence shown here is derived from an EMBL/GenBank/DDBJ whole genome shotgun (WGS) entry which is preliminary data.</text>
</comment>
<dbReference type="GO" id="GO:0005737">
    <property type="term" value="C:cytoplasm"/>
    <property type="evidence" value="ECO:0007669"/>
    <property type="project" value="TreeGrafter"/>
</dbReference>
<keyword evidence="4" id="KW-0418">Kinase</keyword>
<evidence type="ECO:0000256" key="1">
    <source>
        <dbReference type="ARBA" id="ARBA00022527"/>
    </source>
</evidence>
<keyword evidence="5" id="KW-0067">ATP-binding</keyword>
<evidence type="ECO:0000256" key="3">
    <source>
        <dbReference type="ARBA" id="ARBA00022741"/>
    </source>
</evidence>
<dbReference type="Pfam" id="PF00069">
    <property type="entry name" value="Pkinase"/>
    <property type="match status" value="1"/>
</dbReference>